<feature type="region of interest" description="Disordered" evidence="1">
    <location>
        <begin position="38"/>
        <end position="81"/>
    </location>
</feature>
<dbReference type="Pfam" id="PF00748">
    <property type="entry name" value="Calpain_inhib"/>
    <property type="match status" value="1"/>
</dbReference>
<accession>A0ABN9L9Q2</accession>
<organism evidence="2 3">
    <name type="scientific">Ranitomeya imitator</name>
    <name type="common">mimic poison frog</name>
    <dbReference type="NCBI Taxonomy" id="111125"/>
    <lineage>
        <taxon>Eukaryota</taxon>
        <taxon>Metazoa</taxon>
        <taxon>Chordata</taxon>
        <taxon>Craniata</taxon>
        <taxon>Vertebrata</taxon>
        <taxon>Euteleostomi</taxon>
        <taxon>Amphibia</taxon>
        <taxon>Batrachia</taxon>
        <taxon>Anura</taxon>
        <taxon>Neobatrachia</taxon>
        <taxon>Hyloidea</taxon>
        <taxon>Dendrobatidae</taxon>
        <taxon>Dendrobatinae</taxon>
        <taxon>Ranitomeya</taxon>
    </lineage>
</organism>
<evidence type="ECO:0000313" key="3">
    <source>
        <dbReference type="Proteomes" id="UP001176940"/>
    </source>
</evidence>
<comment type="caution">
    <text evidence="2">The sequence shown here is derived from an EMBL/GenBank/DDBJ whole genome shotgun (WGS) entry which is preliminary data.</text>
</comment>
<feature type="compositionally biased region" description="Basic and acidic residues" evidence="1">
    <location>
        <begin position="64"/>
        <end position="81"/>
    </location>
</feature>
<proteinExistence type="predicted"/>
<dbReference type="InterPro" id="IPR001259">
    <property type="entry name" value="Prot_inh_calpain"/>
</dbReference>
<dbReference type="EMBL" id="CAUEEQ010011390">
    <property type="protein sequence ID" value="CAJ0935571.1"/>
    <property type="molecule type" value="Genomic_DNA"/>
</dbReference>
<sequence length="81" mass="8770">MSPVPVLHSKLLLRNQRCSRSSKSQTLMLWFARPLVSPPNARAPSKAPTAKADPLDALAGTLGTRKEDPQAKKPAVDKVKV</sequence>
<dbReference type="Proteomes" id="UP001176940">
    <property type="component" value="Unassembled WGS sequence"/>
</dbReference>
<evidence type="ECO:0000256" key="1">
    <source>
        <dbReference type="SAM" id="MobiDB-lite"/>
    </source>
</evidence>
<evidence type="ECO:0000313" key="2">
    <source>
        <dbReference type="EMBL" id="CAJ0935571.1"/>
    </source>
</evidence>
<feature type="non-terminal residue" evidence="2">
    <location>
        <position position="81"/>
    </location>
</feature>
<protein>
    <submittedName>
        <fullName evidence="2">Uncharacterized protein</fullName>
    </submittedName>
</protein>
<name>A0ABN9L9Q2_9NEOB</name>
<gene>
    <name evidence="2" type="ORF">RIMI_LOCUS6363656</name>
</gene>
<reference evidence="2" key="1">
    <citation type="submission" date="2023-07" db="EMBL/GenBank/DDBJ databases">
        <authorList>
            <person name="Stuckert A."/>
        </authorList>
    </citation>
    <scope>NUCLEOTIDE SEQUENCE</scope>
</reference>
<keyword evidence="3" id="KW-1185">Reference proteome</keyword>